<dbReference type="AlphaFoldDB" id="A0A1H2DNG4"/>
<dbReference type="PANTHER" id="PTHR30265">
    <property type="entry name" value="RHO-INTERACTING TRANSCRIPTION TERMINATION FACTOR NUSG"/>
    <property type="match status" value="1"/>
</dbReference>
<keyword evidence="3" id="KW-0804">Transcription</keyword>
<sequence length="174" mass="19433">MIEKSNWFALLTRSNFEQTVYTSIVKKKVEAFLPTTRKKSLRKDRKLMIEVPLFPGYLFVQSTFNAADQLNILKTIGAVRLLGNQSGPLPIPHSQIESLKILTSAKKDLITGSNIRMKKGDPVIILEGPMAGARGEFTHYKGKGRVIIKIEVLGQYAGVDIHEDNVEKLPDLLS</sequence>
<dbReference type="InterPro" id="IPR043425">
    <property type="entry name" value="NusG-like"/>
</dbReference>
<organism evidence="5 6">
    <name type="scientific">Desulfobacula phenolica</name>
    <dbReference type="NCBI Taxonomy" id="90732"/>
    <lineage>
        <taxon>Bacteria</taxon>
        <taxon>Pseudomonadati</taxon>
        <taxon>Thermodesulfobacteriota</taxon>
        <taxon>Desulfobacteria</taxon>
        <taxon>Desulfobacterales</taxon>
        <taxon>Desulfobacteraceae</taxon>
        <taxon>Desulfobacula</taxon>
    </lineage>
</organism>
<dbReference type="SMART" id="SM00738">
    <property type="entry name" value="NGN"/>
    <property type="match status" value="1"/>
</dbReference>
<dbReference type="NCBIfam" id="NF033644">
    <property type="entry name" value="antiterm_UpxY"/>
    <property type="match status" value="1"/>
</dbReference>
<evidence type="ECO:0000313" key="5">
    <source>
        <dbReference type="EMBL" id="SDT84440.1"/>
    </source>
</evidence>
<evidence type="ECO:0000256" key="1">
    <source>
        <dbReference type="ARBA" id="ARBA00022814"/>
    </source>
</evidence>
<dbReference type="InterPro" id="IPR008991">
    <property type="entry name" value="Translation_prot_SH3-like_sf"/>
</dbReference>
<evidence type="ECO:0000256" key="2">
    <source>
        <dbReference type="ARBA" id="ARBA00023015"/>
    </source>
</evidence>
<gene>
    <name evidence="5" type="ORF">SAMN04487931_101249</name>
</gene>
<proteinExistence type="predicted"/>
<dbReference type="CDD" id="cd09893">
    <property type="entry name" value="NGN_SP_TaA"/>
    <property type="match status" value="1"/>
</dbReference>
<dbReference type="GO" id="GO:0006354">
    <property type="term" value="P:DNA-templated transcription elongation"/>
    <property type="evidence" value="ECO:0007669"/>
    <property type="project" value="InterPro"/>
</dbReference>
<evidence type="ECO:0000259" key="4">
    <source>
        <dbReference type="SMART" id="SM00738"/>
    </source>
</evidence>
<keyword evidence="2" id="KW-0805">Transcription regulation</keyword>
<dbReference type="EMBL" id="FNLL01000001">
    <property type="protein sequence ID" value="SDT84440.1"/>
    <property type="molecule type" value="Genomic_DNA"/>
</dbReference>
<keyword evidence="6" id="KW-1185">Reference proteome</keyword>
<dbReference type="SUPFAM" id="SSF50104">
    <property type="entry name" value="Translation proteins SH3-like domain"/>
    <property type="match status" value="1"/>
</dbReference>
<dbReference type="Gene3D" id="3.30.70.940">
    <property type="entry name" value="NusG, N-terminal domain"/>
    <property type="match status" value="1"/>
</dbReference>
<dbReference type="PANTHER" id="PTHR30265:SF4">
    <property type="entry name" value="KOW MOTIF FAMILY PROTEIN, EXPRESSED"/>
    <property type="match status" value="1"/>
</dbReference>
<dbReference type="RefSeq" id="WP_092229633.1">
    <property type="nucleotide sequence ID" value="NZ_FNLL01000001.1"/>
</dbReference>
<evidence type="ECO:0000256" key="3">
    <source>
        <dbReference type="ARBA" id="ARBA00023163"/>
    </source>
</evidence>
<dbReference type="Proteomes" id="UP000199608">
    <property type="component" value="Unassembled WGS sequence"/>
</dbReference>
<keyword evidence="1" id="KW-0889">Transcription antitermination</keyword>
<accession>A0A1H2DNG4</accession>
<feature type="domain" description="NusG-like N-terminal" evidence="4">
    <location>
        <begin position="4"/>
        <end position="103"/>
    </location>
</feature>
<reference evidence="6" key="1">
    <citation type="submission" date="2016-10" db="EMBL/GenBank/DDBJ databases">
        <authorList>
            <person name="Varghese N."/>
            <person name="Submissions S."/>
        </authorList>
    </citation>
    <scope>NUCLEOTIDE SEQUENCE [LARGE SCALE GENOMIC DNA]</scope>
    <source>
        <strain evidence="6">DSM 3384</strain>
    </source>
</reference>
<dbReference type="SUPFAM" id="SSF82679">
    <property type="entry name" value="N-utilization substance G protein NusG, N-terminal domain"/>
    <property type="match status" value="1"/>
</dbReference>
<dbReference type="InterPro" id="IPR006645">
    <property type="entry name" value="NGN-like_dom"/>
</dbReference>
<dbReference type="GO" id="GO:0031564">
    <property type="term" value="P:transcription antitermination"/>
    <property type="evidence" value="ECO:0007669"/>
    <property type="project" value="UniProtKB-KW"/>
</dbReference>
<name>A0A1H2DNG4_9BACT</name>
<protein>
    <submittedName>
        <fullName evidence="5">Transcription antitermination factor NusG</fullName>
    </submittedName>
</protein>
<dbReference type="Pfam" id="PF02357">
    <property type="entry name" value="NusG"/>
    <property type="match status" value="1"/>
</dbReference>
<evidence type="ECO:0000313" key="6">
    <source>
        <dbReference type="Proteomes" id="UP000199608"/>
    </source>
</evidence>
<dbReference type="InterPro" id="IPR036735">
    <property type="entry name" value="NGN_dom_sf"/>
</dbReference>